<dbReference type="InterPro" id="IPR017946">
    <property type="entry name" value="PLC-like_Pdiesterase_TIM-brl"/>
</dbReference>
<dbReference type="InterPro" id="IPR035892">
    <property type="entry name" value="C2_domain_sf"/>
</dbReference>
<evidence type="ECO:0000256" key="6">
    <source>
        <dbReference type="ARBA" id="ARBA00023224"/>
    </source>
</evidence>
<dbReference type="CDD" id="cd16202">
    <property type="entry name" value="EFh_PI-PLCdelta"/>
    <property type="match status" value="1"/>
</dbReference>
<evidence type="ECO:0000313" key="15">
    <source>
        <dbReference type="Proteomes" id="UP001177023"/>
    </source>
</evidence>
<dbReference type="InterPro" id="IPR001192">
    <property type="entry name" value="PI-PLC_fam"/>
</dbReference>
<dbReference type="Gene3D" id="2.30.29.30">
    <property type="entry name" value="Pleckstrin-homology domain (PH domain)/Phosphotyrosine-binding domain (PTB)"/>
    <property type="match status" value="1"/>
</dbReference>
<feature type="domain" description="EF-hand" evidence="13">
    <location>
        <begin position="163"/>
        <end position="198"/>
    </location>
</feature>
<gene>
    <name evidence="14" type="ORF">MSPICULIGERA_LOCUS23165</name>
</gene>
<feature type="region of interest" description="Disordered" evidence="9">
    <location>
        <begin position="1"/>
        <end position="20"/>
    </location>
</feature>
<evidence type="ECO:0000256" key="7">
    <source>
        <dbReference type="ARBA" id="ARBA00023674"/>
    </source>
</evidence>
<dbReference type="PROSITE" id="PS50222">
    <property type="entry name" value="EF_HAND_2"/>
    <property type="match status" value="1"/>
</dbReference>
<dbReference type="PANTHER" id="PTHR10336">
    <property type="entry name" value="PHOSPHOINOSITIDE-SPECIFIC PHOSPHOLIPASE C FAMILY PROTEIN"/>
    <property type="match status" value="1"/>
</dbReference>
<dbReference type="PROSITE" id="PS50003">
    <property type="entry name" value="PH_DOMAIN"/>
    <property type="match status" value="1"/>
</dbReference>
<dbReference type="Gene3D" id="1.10.238.10">
    <property type="entry name" value="EF-hand"/>
    <property type="match status" value="2"/>
</dbReference>
<dbReference type="CDD" id="cd08558">
    <property type="entry name" value="PI-PLCc_eukaryota"/>
    <property type="match status" value="1"/>
</dbReference>
<keyword evidence="6" id="KW-0807">Transducer</keyword>
<dbReference type="InterPro" id="IPR000909">
    <property type="entry name" value="PLipase_C_PInositol-sp_X_dom"/>
</dbReference>
<dbReference type="GO" id="GO:0005509">
    <property type="term" value="F:calcium ion binding"/>
    <property type="evidence" value="ECO:0007669"/>
    <property type="project" value="InterPro"/>
</dbReference>
<evidence type="ECO:0000313" key="14">
    <source>
        <dbReference type="EMBL" id="CAJ0585134.1"/>
    </source>
</evidence>
<dbReference type="InterPro" id="IPR039504">
    <property type="entry name" value="PLC-delta3_EF-hand"/>
</dbReference>
<dbReference type="SUPFAM" id="SSF51695">
    <property type="entry name" value="PLC-like phosphodiesterases"/>
    <property type="match status" value="1"/>
</dbReference>
<dbReference type="InterPro" id="IPR001711">
    <property type="entry name" value="PLipase_C_Pinositol-sp_Y"/>
</dbReference>
<sequence>MPPEHINGAHQTPAQAETERLEDEKAKALEDIKICEKGHMLRRVKRGSLRAPNLVAIKEQQRLNYHSHYFFNFLPDKMKSVDISEVLEVRPGYRTDNLHKAARKYQFQEVAPEDNCFSVIFTHAKFLHKSVDFAADSKEIRDTWVNALTFLINAEKAQRAQFNEKQWLIQQFHRCDFNKKGTLSFSEIWELLKRLNLQLSEKYAKAVFSESDIVKKDGRLNEEEFLKFFNMLTERPDLAFVLRSYSESGVEGWTAKELRNFLLEEQQFIDISESKAESILETFEGVEQDGKREKIMGIVGIRRLLQSRWGDILKPGHESVFQDMDQPLPHYFCNSSHNTYLTASQLKGEATIEGYILALKKGARLLELDVFNGDQGDPIITHKNTFITPLSLRHALKSIQRTAFETSPYPVILTIENHCSTAQQQVMADLFIEIFGDQLYRPHAHADKHPFPSPNQLKRKFILRGKRGVFAKQEEEDDEEKDEQAIAHLAPMIESVKNETLASLIGLPSIKVSASTMYADCKNHPHNSSASLAESKGFQLCDSGAPLAAYTVDHFVKIFPKGLRQDSSNVHPMAFWTVGIQGVALNFQTAGEALDLNVGLFRINGNCGYILKPPHLLQGNDLRSFSKPKIKLGIGIISAQYLPKPDTGKDIIDPYVSIQVFGIRHDEWKVKTRTIKDNGFNPVWNESFETDLACPEVAIIRFVVKDFDATSSNDFVGEYTLPVASMRPGYSSIRLNTGYAHTVDTSATLFVRIAIDHLD</sequence>
<name>A0AA36DCC1_9BILA</name>
<comment type="subcellular location">
    <subcellularLocation>
        <location evidence="1">Cytoplasm</location>
    </subcellularLocation>
</comment>
<evidence type="ECO:0000259" key="12">
    <source>
        <dbReference type="PROSITE" id="PS50008"/>
    </source>
</evidence>
<dbReference type="InterPro" id="IPR000008">
    <property type="entry name" value="C2_dom"/>
</dbReference>
<evidence type="ECO:0000259" key="10">
    <source>
        <dbReference type="PROSITE" id="PS50003"/>
    </source>
</evidence>
<dbReference type="PROSITE" id="PS50008">
    <property type="entry name" value="PIPLC_Y_DOMAIN"/>
    <property type="match status" value="1"/>
</dbReference>
<evidence type="ECO:0000256" key="2">
    <source>
        <dbReference type="ARBA" id="ARBA00012368"/>
    </source>
</evidence>
<comment type="caution">
    <text evidence="14">The sequence shown here is derived from an EMBL/GenBank/DDBJ whole genome shotgun (WGS) entry which is preliminary data.</text>
</comment>
<dbReference type="GO" id="GO:0004435">
    <property type="term" value="F:phosphatidylinositol-4,5-bisphosphate phospholipase C activity"/>
    <property type="evidence" value="ECO:0007669"/>
    <property type="project" value="UniProtKB-EC"/>
</dbReference>
<comment type="catalytic activity">
    <reaction evidence="7">
        <text>a 1,2-diacyl-sn-glycero-3-phospho-(1D-myo-inositol-4,5-bisphosphate) + H2O = 1D-myo-inositol 1,4,5-trisphosphate + a 1,2-diacyl-sn-glycerol + H(+)</text>
        <dbReference type="Rhea" id="RHEA:33179"/>
        <dbReference type="ChEBI" id="CHEBI:15377"/>
        <dbReference type="ChEBI" id="CHEBI:15378"/>
        <dbReference type="ChEBI" id="CHEBI:17815"/>
        <dbReference type="ChEBI" id="CHEBI:58456"/>
        <dbReference type="ChEBI" id="CHEBI:203600"/>
        <dbReference type="EC" id="3.1.4.11"/>
    </reaction>
    <physiologicalReaction direction="left-to-right" evidence="7">
        <dbReference type="Rhea" id="RHEA:33180"/>
    </physiologicalReaction>
</comment>
<dbReference type="PROSITE" id="PS50007">
    <property type="entry name" value="PIPLC_X_DOMAIN"/>
    <property type="match status" value="1"/>
</dbReference>
<evidence type="ECO:0000256" key="8">
    <source>
        <dbReference type="RuleBase" id="RU361133"/>
    </source>
</evidence>
<dbReference type="CDD" id="cd00275">
    <property type="entry name" value="C2_PLC_like"/>
    <property type="match status" value="1"/>
</dbReference>
<dbReference type="SMART" id="SM00149">
    <property type="entry name" value="PLCYc"/>
    <property type="match status" value="1"/>
</dbReference>
<keyword evidence="3" id="KW-0963">Cytoplasm</keyword>
<feature type="domain" description="PI-PLC Y-box" evidence="12">
    <location>
        <begin position="530"/>
        <end position="616"/>
    </location>
</feature>
<dbReference type="Gene3D" id="3.20.20.190">
    <property type="entry name" value="Phosphatidylinositol (PI) phosphodiesterase"/>
    <property type="match status" value="1"/>
</dbReference>
<keyword evidence="8" id="KW-0378">Hydrolase</keyword>
<accession>A0AA36DCC1</accession>
<dbReference type="PRINTS" id="PR00390">
    <property type="entry name" value="PHPHLIPASEC"/>
</dbReference>
<dbReference type="FunFam" id="1.10.238.10:FF:000005">
    <property type="entry name" value="Phosphoinositide phospholipase C"/>
    <property type="match status" value="1"/>
</dbReference>
<dbReference type="AlphaFoldDB" id="A0AA36DCC1"/>
<dbReference type="EC" id="3.1.4.11" evidence="2 8"/>
<dbReference type="Proteomes" id="UP001177023">
    <property type="component" value="Unassembled WGS sequence"/>
</dbReference>
<reference evidence="14" key="1">
    <citation type="submission" date="2023-06" db="EMBL/GenBank/DDBJ databases">
        <authorList>
            <person name="Delattre M."/>
        </authorList>
    </citation>
    <scope>NUCLEOTIDE SEQUENCE</scope>
    <source>
        <strain evidence="14">AF72</strain>
    </source>
</reference>
<feature type="non-terminal residue" evidence="14">
    <location>
        <position position="759"/>
    </location>
</feature>
<organism evidence="14 15">
    <name type="scientific">Mesorhabditis spiculigera</name>
    <dbReference type="NCBI Taxonomy" id="96644"/>
    <lineage>
        <taxon>Eukaryota</taxon>
        <taxon>Metazoa</taxon>
        <taxon>Ecdysozoa</taxon>
        <taxon>Nematoda</taxon>
        <taxon>Chromadorea</taxon>
        <taxon>Rhabditida</taxon>
        <taxon>Rhabditina</taxon>
        <taxon>Rhabditomorpha</taxon>
        <taxon>Rhabditoidea</taxon>
        <taxon>Rhabditidae</taxon>
        <taxon>Mesorhabditinae</taxon>
        <taxon>Mesorhabditis</taxon>
    </lineage>
</organism>
<dbReference type="GO" id="GO:0005737">
    <property type="term" value="C:cytoplasm"/>
    <property type="evidence" value="ECO:0007669"/>
    <property type="project" value="UniProtKB-SubCell"/>
</dbReference>
<keyword evidence="5 8" id="KW-0443">Lipid metabolism</keyword>
<protein>
    <recommendedName>
        <fullName evidence="2 8">Phosphoinositide phospholipase C</fullName>
        <ecNumber evidence="2 8">3.1.4.11</ecNumber>
    </recommendedName>
</protein>
<dbReference type="PANTHER" id="PTHR10336:SF209">
    <property type="entry name" value="PHOSPHOINOSITIDE PHOSPHOLIPASE C"/>
    <property type="match status" value="1"/>
</dbReference>
<keyword evidence="4 8" id="KW-0442">Lipid degradation</keyword>
<evidence type="ECO:0000256" key="9">
    <source>
        <dbReference type="SAM" id="MobiDB-lite"/>
    </source>
</evidence>
<dbReference type="InterPro" id="IPR002048">
    <property type="entry name" value="EF_hand_dom"/>
</dbReference>
<dbReference type="InterPro" id="IPR001849">
    <property type="entry name" value="PH_domain"/>
</dbReference>
<dbReference type="SMART" id="SM00239">
    <property type="entry name" value="C2"/>
    <property type="match status" value="1"/>
</dbReference>
<dbReference type="GO" id="GO:0035556">
    <property type="term" value="P:intracellular signal transduction"/>
    <property type="evidence" value="ECO:0007669"/>
    <property type="project" value="InterPro"/>
</dbReference>
<evidence type="ECO:0000259" key="13">
    <source>
        <dbReference type="PROSITE" id="PS50222"/>
    </source>
</evidence>
<evidence type="ECO:0000256" key="4">
    <source>
        <dbReference type="ARBA" id="ARBA00022963"/>
    </source>
</evidence>
<dbReference type="Pfam" id="PF14788">
    <property type="entry name" value="EF-hand_10"/>
    <property type="match status" value="1"/>
</dbReference>
<dbReference type="InterPro" id="IPR011993">
    <property type="entry name" value="PH-like_dom_sf"/>
</dbReference>
<feature type="domain" description="PH" evidence="10">
    <location>
        <begin position="33"/>
        <end position="153"/>
    </location>
</feature>
<dbReference type="Gene3D" id="2.60.40.150">
    <property type="entry name" value="C2 domain"/>
    <property type="match status" value="1"/>
</dbReference>
<dbReference type="SUPFAM" id="SSF49562">
    <property type="entry name" value="C2 domain (Calcium/lipid-binding domain, CaLB)"/>
    <property type="match status" value="1"/>
</dbReference>
<proteinExistence type="predicted"/>
<dbReference type="Pfam" id="PF00387">
    <property type="entry name" value="PI-PLC-Y"/>
    <property type="match status" value="1"/>
</dbReference>
<dbReference type="SUPFAM" id="SSF47473">
    <property type="entry name" value="EF-hand"/>
    <property type="match status" value="1"/>
</dbReference>
<dbReference type="SUPFAM" id="SSF50729">
    <property type="entry name" value="PH domain-like"/>
    <property type="match status" value="1"/>
</dbReference>
<dbReference type="PROSITE" id="PS50004">
    <property type="entry name" value="C2"/>
    <property type="match status" value="1"/>
</dbReference>
<dbReference type="GO" id="GO:0016042">
    <property type="term" value="P:lipid catabolic process"/>
    <property type="evidence" value="ECO:0007669"/>
    <property type="project" value="UniProtKB-KW"/>
</dbReference>
<evidence type="ECO:0000256" key="1">
    <source>
        <dbReference type="ARBA" id="ARBA00004496"/>
    </source>
</evidence>
<evidence type="ECO:0000256" key="3">
    <source>
        <dbReference type="ARBA" id="ARBA00022490"/>
    </source>
</evidence>
<feature type="domain" description="C2" evidence="11">
    <location>
        <begin position="613"/>
        <end position="737"/>
    </location>
</feature>
<dbReference type="Pfam" id="PF00168">
    <property type="entry name" value="C2"/>
    <property type="match status" value="1"/>
</dbReference>
<dbReference type="SMART" id="SM00148">
    <property type="entry name" value="PLCXc"/>
    <property type="match status" value="1"/>
</dbReference>
<dbReference type="EMBL" id="CATQJA010002702">
    <property type="protein sequence ID" value="CAJ0585134.1"/>
    <property type="molecule type" value="Genomic_DNA"/>
</dbReference>
<dbReference type="GO" id="GO:0005886">
    <property type="term" value="C:plasma membrane"/>
    <property type="evidence" value="ECO:0007669"/>
    <property type="project" value="TreeGrafter"/>
</dbReference>
<dbReference type="Pfam" id="PF00388">
    <property type="entry name" value="PI-PLC-X"/>
    <property type="match status" value="1"/>
</dbReference>
<keyword evidence="15" id="KW-1185">Reference proteome</keyword>
<dbReference type="InterPro" id="IPR011992">
    <property type="entry name" value="EF-hand-dom_pair"/>
</dbReference>
<evidence type="ECO:0000259" key="11">
    <source>
        <dbReference type="PROSITE" id="PS50004"/>
    </source>
</evidence>
<evidence type="ECO:0000256" key="5">
    <source>
        <dbReference type="ARBA" id="ARBA00023098"/>
    </source>
</evidence>